<evidence type="ECO:0000313" key="2">
    <source>
        <dbReference type="EMBL" id="KRS12753.1"/>
    </source>
</evidence>
<organism evidence="2 3">
    <name type="scientific">Roseovarius atlanticus</name>
    <dbReference type="NCBI Taxonomy" id="1641875"/>
    <lineage>
        <taxon>Bacteria</taxon>
        <taxon>Pseudomonadati</taxon>
        <taxon>Pseudomonadota</taxon>
        <taxon>Alphaproteobacteria</taxon>
        <taxon>Rhodobacterales</taxon>
        <taxon>Roseobacteraceae</taxon>
        <taxon>Roseovarius</taxon>
    </lineage>
</organism>
<evidence type="ECO:0000256" key="1">
    <source>
        <dbReference type="SAM" id="SignalP"/>
    </source>
</evidence>
<accession>A0A0T5NV61</accession>
<sequence>MKRFALVLLIAAAPVAATAAPLAEDLKNYVVAVDMDALDTEARSELRTIIEDPNKSHGNKVLSVHTVLDRNDALRDVDIHGGPLDEGEAKIGLASYN</sequence>
<dbReference type="EMBL" id="LAXJ01000008">
    <property type="protein sequence ID" value="KRS12753.1"/>
    <property type="molecule type" value="Genomic_DNA"/>
</dbReference>
<keyword evidence="1" id="KW-0732">Signal</keyword>
<name>A0A0T5NV61_9RHOB</name>
<feature type="signal peptide" evidence="1">
    <location>
        <begin position="1"/>
        <end position="19"/>
    </location>
</feature>
<dbReference type="OrthoDB" id="7745012at2"/>
<comment type="caution">
    <text evidence="2">The sequence shown here is derived from an EMBL/GenBank/DDBJ whole genome shotgun (WGS) entry which is preliminary data.</text>
</comment>
<feature type="chain" id="PRO_5006663960" evidence="1">
    <location>
        <begin position="20"/>
        <end position="97"/>
    </location>
</feature>
<dbReference type="PATRIC" id="fig|1641875.4.peg.4252"/>
<gene>
    <name evidence="2" type="ORF">XM53_09205</name>
</gene>
<reference evidence="2 3" key="1">
    <citation type="submission" date="2015-04" db="EMBL/GenBank/DDBJ databases">
        <title>The draft genome sequence of Roseovarius sp.R12b.</title>
        <authorList>
            <person name="Li G."/>
            <person name="Lai Q."/>
            <person name="Shao Z."/>
            <person name="Yan P."/>
        </authorList>
    </citation>
    <scope>NUCLEOTIDE SEQUENCE [LARGE SCALE GENOMIC DNA]</scope>
    <source>
        <strain evidence="2 3">R12B</strain>
    </source>
</reference>
<evidence type="ECO:0000313" key="3">
    <source>
        <dbReference type="Proteomes" id="UP000051295"/>
    </source>
</evidence>
<dbReference type="AlphaFoldDB" id="A0A0T5NV61"/>
<keyword evidence="3" id="KW-1185">Reference proteome</keyword>
<proteinExistence type="predicted"/>
<dbReference type="RefSeq" id="WP_057792571.1">
    <property type="nucleotide sequence ID" value="NZ_LAXJ01000008.1"/>
</dbReference>
<protein>
    <submittedName>
        <fullName evidence="2">Uncharacterized protein</fullName>
    </submittedName>
</protein>
<dbReference type="Proteomes" id="UP000051295">
    <property type="component" value="Unassembled WGS sequence"/>
</dbReference>